<dbReference type="Proteomes" id="UP000004892">
    <property type="component" value="Unassembled WGS sequence"/>
</dbReference>
<organism evidence="19 20">
    <name type="scientific">Odoribacter laneus YIT 12061</name>
    <dbReference type="NCBI Taxonomy" id="742817"/>
    <lineage>
        <taxon>Bacteria</taxon>
        <taxon>Pseudomonadati</taxon>
        <taxon>Bacteroidota</taxon>
        <taxon>Bacteroidia</taxon>
        <taxon>Bacteroidales</taxon>
        <taxon>Odoribacteraceae</taxon>
        <taxon>Odoribacter</taxon>
    </lineage>
</organism>
<dbReference type="PROSITE" id="PS00611">
    <property type="entry name" value="HISOL_DEHYDROGENASE"/>
    <property type="match status" value="1"/>
</dbReference>
<dbReference type="InterPro" id="IPR022695">
    <property type="entry name" value="Histidinol_DH_monofunct"/>
</dbReference>
<reference evidence="19 20" key="1">
    <citation type="submission" date="2012-01" db="EMBL/GenBank/DDBJ databases">
        <title>The Genome Sequence of Odoribacter laneus YIT 12061.</title>
        <authorList>
            <consortium name="The Broad Institute Genome Sequencing Platform"/>
            <person name="Earl A."/>
            <person name="Ward D."/>
            <person name="Feldgarden M."/>
            <person name="Gevers D."/>
            <person name="Morotomi M."/>
            <person name="Young S.K."/>
            <person name="Zeng Q."/>
            <person name="Gargeya S."/>
            <person name="Fitzgerald M."/>
            <person name="Haas B."/>
            <person name="Abouelleil A."/>
            <person name="Alvarado L."/>
            <person name="Arachchi H.M."/>
            <person name="Berlin A."/>
            <person name="Chapman S.B."/>
            <person name="Gearin G."/>
            <person name="Goldberg J."/>
            <person name="Griggs A."/>
            <person name="Gujja S."/>
            <person name="Hansen M."/>
            <person name="Heiman D."/>
            <person name="Howarth C."/>
            <person name="Larimer J."/>
            <person name="Lui A."/>
            <person name="MacDonald P.J.P."/>
            <person name="McCowen C."/>
            <person name="Montmayeur A."/>
            <person name="Murphy C."/>
            <person name="Neiman D."/>
            <person name="Pearson M."/>
            <person name="Priest M."/>
            <person name="Roberts A."/>
            <person name="Saif S."/>
            <person name="Shea T."/>
            <person name="Sisk P."/>
            <person name="Stolte C."/>
            <person name="Sykes S."/>
            <person name="Wortman J."/>
            <person name="Nusbaum C."/>
            <person name="Birren B."/>
        </authorList>
    </citation>
    <scope>NUCLEOTIDE SEQUENCE [LARGE SCALE GENOMIC DNA]</scope>
    <source>
        <strain evidence="19 20">YIT 12061</strain>
    </source>
</reference>
<dbReference type="GeneID" id="98069266"/>
<feature type="binding site" evidence="12 17">
    <location>
        <position position="258"/>
    </location>
    <ligand>
        <name>Zn(2+)</name>
        <dbReference type="ChEBI" id="CHEBI:29105"/>
    </ligand>
</feature>
<keyword evidence="8 12" id="KW-0560">Oxidoreductase</keyword>
<feature type="binding site" evidence="12 17">
    <location>
        <position position="415"/>
    </location>
    <ligand>
        <name>Zn(2+)</name>
        <dbReference type="ChEBI" id="CHEBI:29105"/>
    </ligand>
</feature>
<comment type="function">
    <text evidence="1 12">Catalyzes the sequential NAD-dependent oxidations of L-histidinol to L-histidinaldehyde and then to L-histidine.</text>
</comment>
<feature type="binding site" evidence="12 16">
    <location>
        <position position="323"/>
    </location>
    <ligand>
        <name>substrate</name>
    </ligand>
</feature>
<evidence type="ECO:0000256" key="3">
    <source>
        <dbReference type="ARBA" id="ARBA00010178"/>
    </source>
</evidence>
<feature type="binding site" evidence="12 15">
    <location>
        <position position="186"/>
    </location>
    <ligand>
        <name>NAD(+)</name>
        <dbReference type="ChEBI" id="CHEBI:57540"/>
    </ligand>
</feature>
<feature type="binding site" evidence="12 16">
    <location>
        <position position="255"/>
    </location>
    <ligand>
        <name>substrate</name>
    </ligand>
</feature>
<gene>
    <name evidence="12" type="primary">hisD</name>
    <name evidence="19" type="ORF">HMPREF9449_01701</name>
</gene>
<evidence type="ECO:0000256" key="11">
    <source>
        <dbReference type="ARBA" id="ARBA00049489"/>
    </source>
</evidence>
<evidence type="ECO:0000256" key="10">
    <source>
        <dbReference type="ARBA" id="ARBA00023102"/>
    </source>
</evidence>
<evidence type="ECO:0000256" key="2">
    <source>
        <dbReference type="ARBA" id="ARBA00004940"/>
    </source>
</evidence>
<dbReference type="AlphaFoldDB" id="H1DHG5"/>
<evidence type="ECO:0000256" key="15">
    <source>
        <dbReference type="PIRSR" id="PIRSR000099-2"/>
    </source>
</evidence>
<dbReference type="InterPro" id="IPR001692">
    <property type="entry name" value="Histidinol_DH_CS"/>
</dbReference>
<dbReference type="STRING" id="742817.HMPREF9449_01701"/>
<evidence type="ECO:0000256" key="9">
    <source>
        <dbReference type="ARBA" id="ARBA00023027"/>
    </source>
</evidence>
<feature type="binding site" evidence="12 16">
    <location>
        <position position="356"/>
    </location>
    <ligand>
        <name>substrate</name>
    </ligand>
</feature>
<keyword evidence="10 12" id="KW-0368">Histidine biosynthesis</keyword>
<dbReference type="UniPathway" id="UPA00031">
    <property type="reaction ID" value="UER00014"/>
</dbReference>
<dbReference type="Gene3D" id="1.20.5.1300">
    <property type="match status" value="1"/>
</dbReference>
<feature type="binding site" evidence="12 17">
    <location>
        <position position="255"/>
    </location>
    <ligand>
        <name>Zn(2+)</name>
        <dbReference type="ChEBI" id="CHEBI:29105"/>
    </ligand>
</feature>
<evidence type="ECO:0000256" key="13">
    <source>
        <dbReference type="PIRNR" id="PIRNR000099"/>
    </source>
</evidence>
<comment type="pathway">
    <text evidence="2 12">Amino-acid biosynthesis; L-histidine biosynthesis; L-histidine from 5-phospho-alpha-D-ribose 1-diphosphate: step 9/9.</text>
</comment>
<keyword evidence="7 12" id="KW-0862">Zinc</keyword>
<sequence length="432" mass="48141">MEKWINPSLQDWGKIMARPQIGNDDLEKLCRAIFMEVQKEGDKALMKYTWYFDRVRIGNFKVSEEEMEEAEGRVSPALKEAIREAARNIEAFHLKQLPGSCEYESGNGFRCWQEVRGIEKVGLYVPGGSAPLFSTVLMLVIPARIAHCREIVICTPPDREGRVPPAILWAARYCGATAVYKVGGVQAIAAMTFGTETVPRVFKIVGPGNQYVTAAKRFAGNYGLAMDMPAGPSEVLIVADRTARPEYIAADLLSQAEHGKDSQAVFVSWCPDMLEKVEKEVKRQIGLLPRCEIARAAWENARFVVFENPEVCIQFVNEYAPEHLILNIENYRDYIAAIQNAGSVFLGNYSPESAGDYASGTNHTLPTSAFAKAYSGINVDTFVKKISFQEISEKGLRYLAPVLVTMAEQEQLEAHKNAVQIRVTNKETEKEA</sequence>
<dbReference type="GO" id="GO:0000105">
    <property type="term" value="P:L-histidine biosynthetic process"/>
    <property type="evidence" value="ECO:0007669"/>
    <property type="project" value="UniProtKB-UniRule"/>
</dbReference>
<comment type="caution">
    <text evidence="19">The sequence shown here is derived from an EMBL/GenBank/DDBJ whole genome shotgun (WGS) entry which is preliminary data.</text>
</comment>
<dbReference type="Pfam" id="PF00815">
    <property type="entry name" value="Histidinol_dh"/>
    <property type="match status" value="1"/>
</dbReference>
<feature type="binding site" evidence="12 17">
    <location>
        <position position="356"/>
    </location>
    <ligand>
        <name>Zn(2+)</name>
        <dbReference type="ChEBI" id="CHEBI:29105"/>
    </ligand>
</feature>
<proteinExistence type="inferred from homology"/>
<feature type="active site" description="Proton acceptor" evidence="12 14">
    <location>
        <position position="322"/>
    </location>
</feature>
<dbReference type="InterPro" id="IPR016161">
    <property type="entry name" value="Ald_DH/histidinol_DH"/>
</dbReference>
<evidence type="ECO:0000256" key="8">
    <source>
        <dbReference type="ARBA" id="ARBA00023002"/>
    </source>
</evidence>
<keyword evidence="20" id="KW-1185">Reference proteome</keyword>
<dbReference type="SUPFAM" id="SSF53720">
    <property type="entry name" value="ALDH-like"/>
    <property type="match status" value="1"/>
</dbReference>
<feature type="binding site" evidence="12 16">
    <location>
        <position position="258"/>
    </location>
    <ligand>
        <name>substrate</name>
    </ligand>
</feature>
<feature type="binding site" evidence="12 16">
    <location>
        <position position="415"/>
    </location>
    <ligand>
        <name>substrate</name>
    </ligand>
</feature>
<dbReference type="HAMAP" id="MF_01024">
    <property type="entry name" value="HisD"/>
    <property type="match status" value="1"/>
</dbReference>
<dbReference type="GO" id="GO:0005829">
    <property type="term" value="C:cytosol"/>
    <property type="evidence" value="ECO:0007669"/>
    <property type="project" value="TreeGrafter"/>
</dbReference>
<dbReference type="FunFam" id="3.40.50.1980:FF:000001">
    <property type="entry name" value="Histidinol dehydrogenase"/>
    <property type="match status" value="1"/>
</dbReference>
<feature type="binding site" evidence="12 16">
    <location>
        <position position="410"/>
    </location>
    <ligand>
        <name>substrate</name>
    </ligand>
</feature>
<protein>
    <recommendedName>
        <fullName evidence="4 12">Histidinol dehydrogenase</fullName>
        <shortName evidence="12">HDH</shortName>
        <ecNumber evidence="4 12">1.1.1.23</ecNumber>
    </recommendedName>
</protein>
<evidence type="ECO:0000256" key="1">
    <source>
        <dbReference type="ARBA" id="ARBA00003850"/>
    </source>
</evidence>
<evidence type="ECO:0000313" key="19">
    <source>
        <dbReference type="EMBL" id="EHP47848.1"/>
    </source>
</evidence>
<dbReference type="EC" id="1.1.1.23" evidence="4 12"/>
<dbReference type="Gene3D" id="3.40.50.1980">
    <property type="entry name" value="Nitrogenase molybdenum iron protein domain"/>
    <property type="match status" value="2"/>
</dbReference>
<name>H1DHG5_9BACT</name>
<dbReference type="InterPro" id="IPR012131">
    <property type="entry name" value="Hstdl_DH"/>
</dbReference>
<evidence type="ECO:0000313" key="20">
    <source>
        <dbReference type="Proteomes" id="UP000004892"/>
    </source>
</evidence>
<dbReference type="RefSeq" id="WP_009136849.1">
    <property type="nucleotide sequence ID" value="NZ_JH594596.1"/>
</dbReference>
<dbReference type="HOGENOM" id="CLU_006732_3_0_10"/>
<evidence type="ECO:0000256" key="12">
    <source>
        <dbReference type="HAMAP-Rule" id="MF_01024"/>
    </source>
</evidence>
<keyword evidence="6 12" id="KW-0479">Metal-binding</keyword>
<comment type="similarity">
    <text evidence="3 12 13 18">Belongs to the histidinol dehydrogenase family.</text>
</comment>
<feature type="active site" description="Proton acceptor" evidence="12 14">
    <location>
        <position position="323"/>
    </location>
</feature>
<feature type="binding site" evidence="12 16">
    <location>
        <position position="233"/>
    </location>
    <ligand>
        <name>substrate</name>
    </ligand>
</feature>
<evidence type="ECO:0000256" key="16">
    <source>
        <dbReference type="PIRSR" id="PIRSR000099-3"/>
    </source>
</evidence>
<dbReference type="PATRIC" id="fig|742817.3.peg.1818"/>
<dbReference type="GO" id="GO:0004399">
    <property type="term" value="F:histidinol dehydrogenase activity"/>
    <property type="evidence" value="ECO:0007669"/>
    <property type="project" value="UniProtKB-UniRule"/>
</dbReference>
<dbReference type="CDD" id="cd06572">
    <property type="entry name" value="Histidinol_dh"/>
    <property type="match status" value="1"/>
</dbReference>
<dbReference type="PANTHER" id="PTHR21256">
    <property type="entry name" value="HISTIDINOL DEHYDROGENASE HDH"/>
    <property type="match status" value="1"/>
</dbReference>
<evidence type="ECO:0000256" key="5">
    <source>
        <dbReference type="ARBA" id="ARBA00022605"/>
    </source>
</evidence>
<evidence type="ECO:0000256" key="14">
    <source>
        <dbReference type="PIRSR" id="PIRSR000099-1"/>
    </source>
</evidence>
<evidence type="ECO:0000256" key="4">
    <source>
        <dbReference type="ARBA" id="ARBA00012965"/>
    </source>
</evidence>
<evidence type="ECO:0000256" key="18">
    <source>
        <dbReference type="RuleBase" id="RU004175"/>
    </source>
</evidence>
<keyword evidence="5 12" id="KW-0028">Amino-acid biosynthesis</keyword>
<dbReference type="NCBIfam" id="TIGR00069">
    <property type="entry name" value="hisD"/>
    <property type="match status" value="1"/>
</dbReference>
<keyword evidence="9 12" id="KW-0520">NAD</keyword>
<dbReference type="eggNOG" id="COG0141">
    <property type="taxonomic scope" value="Bacteria"/>
</dbReference>
<dbReference type="FunFam" id="1.20.5.1300:FF:000001">
    <property type="entry name" value="Histidine biosynthesis trifunctional protein"/>
    <property type="match status" value="1"/>
</dbReference>
<dbReference type="GO" id="GO:0051287">
    <property type="term" value="F:NAD binding"/>
    <property type="evidence" value="ECO:0007669"/>
    <property type="project" value="InterPro"/>
</dbReference>
<evidence type="ECO:0000256" key="6">
    <source>
        <dbReference type="ARBA" id="ARBA00022723"/>
    </source>
</evidence>
<feature type="binding site" evidence="12 15">
    <location>
        <position position="124"/>
    </location>
    <ligand>
        <name>NAD(+)</name>
        <dbReference type="ChEBI" id="CHEBI:57540"/>
    </ligand>
</feature>
<dbReference type="PRINTS" id="PR00083">
    <property type="entry name" value="HOLDHDRGNASE"/>
</dbReference>
<dbReference type="GO" id="GO:0008270">
    <property type="term" value="F:zinc ion binding"/>
    <property type="evidence" value="ECO:0007669"/>
    <property type="project" value="UniProtKB-UniRule"/>
</dbReference>
<evidence type="ECO:0000256" key="17">
    <source>
        <dbReference type="PIRSR" id="PIRSR000099-4"/>
    </source>
</evidence>
<comment type="catalytic activity">
    <reaction evidence="11 12">
        <text>L-histidinol + 2 NAD(+) + H2O = L-histidine + 2 NADH + 3 H(+)</text>
        <dbReference type="Rhea" id="RHEA:20641"/>
        <dbReference type="ChEBI" id="CHEBI:15377"/>
        <dbReference type="ChEBI" id="CHEBI:15378"/>
        <dbReference type="ChEBI" id="CHEBI:57540"/>
        <dbReference type="ChEBI" id="CHEBI:57595"/>
        <dbReference type="ChEBI" id="CHEBI:57699"/>
        <dbReference type="ChEBI" id="CHEBI:57945"/>
        <dbReference type="EC" id="1.1.1.23"/>
    </reaction>
</comment>
<evidence type="ECO:0000256" key="7">
    <source>
        <dbReference type="ARBA" id="ARBA00022833"/>
    </source>
</evidence>
<accession>H1DHG5</accession>
<feature type="binding site" evidence="12 15">
    <location>
        <position position="209"/>
    </location>
    <ligand>
        <name>NAD(+)</name>
        <dbReference type="ChEBI" id="CHEBI:57540"/>
    </ligand>
</feature>
<dbReference type="EMBL" id="ADMC01000022">
    <property type="protein sequence ID" value="EHP47848.1"/>
    <property type="molecule type" value="Genomic_DNA"/>
</dbReference>
<dbReference type="PIRSF" id="PIRSF000099">
    <property type="entry name" value="Histidinol_dh"/>
    <property type="match status" value="1"/>
</dbReference>
<comment type="cofactor">
    <cofactor evidence="12 17">
        <name>Zn(2+)</name>
        <dbReference type="ChEBI" id="CHEBI:29105"/>
    </cofactor>
    <text evidence="12 17">Binds 1 zinc ion per subunit.</text>
</comment>
<dbReference type="PANTHER" id="PTHR21256:SF2">
    <property type="entry name" value="HISTIDINE BIOSYNTHESIS TRIFUNCTIONAL PROTEIN"/>
    <property type="match status" value="1"/>
</dbReference>